<reference evidence="3 4" key="1">
    <citation type="submission" date="2019-03" db="EMBL/GenBank/DDBJ databases">
        <title>Genomic Encyclopedia of Type Strains, Phase IV (KMG-IV): sequencing the most valuable type-strain genomes for metagenomic binning, comparative biology and taxonomic classification.</title>
        <authorList>
            <person name="Goeker M."/>
        </authorList>
    </citation>
    <scope>NUCLEOTIDE SEQUENCE [LARGE SCALE GENOMIC DNA]</scope>
    <source>
        <strain evidence="3 4">DSM 2132</strain>
    </source>
</reference>
<evidence type="ECO:0000256" key="1">
    <source>
        <dbReference type="SAM" id="MobiDB-lite"/>
    </source>
</evidence>
<dbReference type="PROSITE" id="PS51708">
    <property type="entry name" value="CHAD"/>
    <property type="match status" value="1"/>
</dbReference>
<proteinExistence type="predicted"/>
<dbReference type="EMBL" id="SLXO01000006">
    <property type="protein sequence ID" value="TCP33997.1"/>
    <property type="molecule type" value="Genomic_DNA"/>
</dbReference>
<dbReference type="Gene3D" id="1.40.20.10">
    <property type="entry name" value="CHAD domain"/>
    <property type="match status" value="1"/>
</dbReference>
<accession>A0A4R2PFR2</accession>
<feature type="region of interest" description="Disordered" evidence="1">
    <location>
        <begin position="521"/>
        <end position="593"/>
    </location>
</feature>
<sequence length="593" mass="65388">MEDIKQFPIDAAHAQGAGSQALIDLVAEVTGAVADPPEAIECVYLDTFDWRLYAADSVLEAVRDSRGWALTWSVLGDGRTLGRLRADRCPVFASDIEPAPARARLAATMDIRALMERVRVRLNRQPLARRNDDDKTVVRLALVEGTAVDPETGDEATLSARVTVQPVRGYDKAYDRIVARLTDRFGAAVETGPLMVSALAAIGRTPGDYSSKIRLALARGTPAETALKDVCQTLLRVMERNVDGVLADTDSEFLHDFRVAVRRTRTALTQAKGVFPEAMRRRFADDFRWLGQLTGPKRDLDVFRLDVPGYQDRLPDDQAGALAPFQDFLDRRAQAALADLARALRSERYRRLVADWRDMLHSPTPPVDPPPEAHTPIERLAARRIARAHKRVIKDGRRIDAQSPPEALHDLRKDAKKLRYQLEFFRSLFDADDVKTTVKALKQLQAVLGTYQDSAVQREALMAFGRAMTAETSPPPETLMALGTLTATLEDRQADARAHFAERFATFDTPDVADRIAHMSRDADAAAKPPAPPPDRPPRAAGSKADKKAMRTAAASKAKSETKAGKDKADKTNKTEKSKKPKKAGKAKTGGRR</sequence>
<keyword evidence="4" id="KW-1185">Reference proteome</keyword>
<dbReference type="SMART" id="SM00880">
    <property type="entry name" value="CHAD"/>
    <property type="match status" value="1"/>
</dbReference>
<dbReference type="Proteomes" id="UP000295399">
    <property type="component" value="Unassembled WGS sequence"/>
</dbReference>
<dbReference type="InterPro" id="IPR038186">
    <property type="entry name" value="CHAD_dom_sf"/>
</dbReference>
<gene>
    <name evidence="3" type="ORF">EV659_106156</name>
</gene>
<evidence type="ECO:0000313" key="3">
    <source>
        <dbReference type="EMBL" id="TCP33997.1"/>
    </source>
</evidence>
<dbReference type="RefSeq" id="WP_132708659.1">
    <property type="nucleotide sequence ID" value="NZ_JACIGF010000006.1"/>
</dbReference>
<evidence type="ECO:0000313" key="4">
    <source>
        <dbReference type="Proteomes" id="UP000295399"/>
    </source>
</evidence>
<protein>
    <submittedName>
        <fullName evidence="3">CHAD domain-containing protein</fullName>
    </submittedName>
</protein>
<feature type="compositionally biased region" description="Basic and acidic residues" evidence="1">
    <location>
        <begin position="558"/>
        <end position="578"/>
    </location>
</feature>
<dbReference type="InParanoid" id="A0A4R2PFR2"/>
<dbReference type="PANTHER" id="PTHR39339">
    <property type="entry name" value="SLR1444 PROTEIN"/>
    <property type="match status" value="1"/>
</dbReference>
<dbReference type="AlphaFoldDB" id="A0A4R2PFR2"/>
<feature type="domain" description="CHAD" evidence="2">
    <location>
        <begin position="220"/>
        <end position="513"/>
    </location>
</feature>
<dbReference type="OrthoDB" id="9777271at2"/>
<feature type="compositionally biased region" description="Basic residues" evidence="1">
    <location>
        <begin position="579"/>
        <end position="593"/>
    </location>
</feature>
<comment type="caution">
    <text evidence="3">The sequence shown here is derived from an EMBL/GenBank/DDBJ whole genome shotgun (WGS) entry which is preliminary data.</text>
</comment>
<name>A0A4R2PFR2_RHOSA</name>
<dbReference type="InterPro" id="IPR007899">
    <property type="entry name" value="CHAD_dom"/>
</dbReference>
<organism evidence="3 4">
    <name type="scientific">Rhodothalassium salexigens DSM 2132</name>
    <dbReference type="NCBI Taxonomy" id="1188247"/>
    <lineage>
        <taxon>Bacteria</taxon>
        <taxon>Pseudomonadati</taxon>
        <taxon>Pseudomonadota</taxon>
        <taxon>Alphaproteobacteria</taxon>
        <taxon>Rhodothalassiales</taxon>
        <taxon>Rhodothalassiaceae</taxon>
        <taxon>Rhodothalassium</taxon>
    </lineage>
</organism>
<evidence type="ECO:0000259" key="2">
    <source>
        <dbReference type="PROSITE" id="PS51708"/>
    </source>
</evidence>
<dbReference type="PANTHER" id="PTHR39339:SF1">
    <property type="entry name" value="CHAD DOMAIN-CONTAINING PROTEIN"/>
    <property type="match status" value="1"/>
</dbReference>
<dbReference type="Pfam" id="PF05235">
    <property type="entry name" value="CHAD"/>
    <property type="match status" value="1"/>
</dbReference>